<organism evidence="13 14">
    <name type="scientific">Actinoplanes auranticolor</name>
    <dbReference type="NCBI Taxonomy" id="47988"/>
    <lineage>
        <taxon>Bacteria</taxon>
        <taxon>Bacillati</taxon>
        <taxon>Actinomycetota</taxon>
        <taxon>Actinomycetes</taxon>
        <taxon>Micromonosporales</taxon>
        <taxon>Micromonosporaceae</taxon>
        <taxon>Actinoplanes</taxon>
    </lineage>
</organism>
<dbReference type="AlphaFoldDB" id="A0A919T005"/>
<feature type="transmembrane region" description="Helical" evidence="11">
    <location>
        <begin position="330"/>
        <end position="351"/>
    </location>
</feature>
<evidence type="ECO:0000256" key="9">
    <source>
        <dbReference type="ARBA" id="ARBA00023136"/>
    </source>
</evidence>
<feature type="transmembrane region" description="Helical" evidence="11">
    <location>
        <begin position="393"/>
        <end position="413"/>
    </location>
</feature>
<dbReference type="GO" id="GO:0006814">
    <property type="term" value="P:sodium ion transport"/>
    <property type="evidence" value="ECO:0007669"/>
    <property type="project" value="UniProtKB-KW"/>
</dbReference>
<dbReference type="GO" id="GO:0015297">
    <property type="term" value="F:antiporter activity"/>
    <property type="evidence" value="ECO:0007669"/>
    <property type="project" value="UniProtKB-KW"/>
</dbReference>
<reference evidence="13" key="1">
    <citation type="submission" date="2021-03" db="EMBL/GenBank/DDBJ databases">
        <title>Whole genome shotgun sequence of Actinoplanes auranticolor NBRC 12245.</title>
        <authorList>
            <person name="Komaki H."/>
            <person name="Tamura T."/>
        </authorList>
    </citation>
    <scope>NUCLEOTIDE SEQUENCE</scope>
    <source>
        <strain evidence="13">NBRC 12245</strain>
    </source>
</reference>
<feature type="transmembrane region" description="Helical" evidence="11">
    <location>
        <begin position="148"/>
        <end position="171"/>
    </location>
</feature>
<feature type="transmembrane region" description="Helical" evidence="11">
    <location>
        <begin position="46"/>
        <end position="65"/>
    </location>
</feature>
<evidence type="ECO:0000256" key="4">
    <source>
        <dbReference type="ARBA" id="ARBA00022449"/>
    </source>
</evidence>
<gene>
    <name evidence="13" type="ORF">Aau02nite_89230</name>
</gene>
<feature type="transmembrane region" description="Helical" evidence="11">
    <location>
        <begin position="183"/>
        <end position="207"/>
    </location>
</feature>
<keyword evidence="7" id="KW-0915">Sodium</keyword>
<keyword evidence="6 11" id="KW-1133">Transmembrane helix</keyword>
<feature type="transmembrane region" description="Helical" evidence="11">
    <location>
        <begin position="219"/>
        <end position="240"/>
    </location>
</feature>
<feature type="transmembrane region" description="Helical" evidence="11">
    <location>
        <begin position="114"/>
        <end position="136"/>
    </location>
</feature>
<keyword evidence="5 11" id="KW-0812">Transmembrane</keyword>
<evidence type="ECO:0000256" key="7">
    <source>
        <dbReference type="ARBA" id="ARBA00023053"/>
    </source>
</evidence>
<evidence type="ECO:0000256" key="8">
    <source>
        <dbReference type="ARBA" id="ARBA00023065"/>
    </source>
</evidence>
<accession>A0A919T005</accession>
<comment type="similarity">
    <text evidence="2">Belongs to the monovalent cation:proton antiporter 2 (CPA2) transporter (TC 2.A.37) family.</text>
</comment>
<feature type="transmembrane region" description="Helical" evidence="11">
    <location>
        <begin position="300"/>
        <end position="318"/>
    </location>
</feature>
<proteinExistence type="inferred from homology"/>
<dbReference type="Proteomes" id="UP000681340">
    <property type="component" value="Unassembled WGS sequence"/>
</dbReference>
<evidence type="ECO:0000256" key="6">
    <source>
        <dbReference type="ARBA" id="ARBA00022989"/>
    </source>
</evidence>
<keyword evidence="8" id="KW-0406">Ion transport</keyword>
<dbReference type="InterPro" id="IPR006153">
    <property type="entry name" value="Cation/H_exchanger_TM"/>
</dbReference>
<feature type="transmembrane region" description="Helical" evidence="11">
    <location>
        <begin position="363"/>
        <end position="387"/>
    </location>
</feature>
<comment type="subcellular location">
    <subcellularLocation>
        <location evidence="1">Membrane</location>
        <topology evidence="1">Multi-pass membrane protein</topology>
    </subcellularLocation>
</comment>
<evidence type="ECO:0000256" key="2">
    <source>
        <dbReference type="ARBA" id="ARBA00005551"/>
    </source>
</evidence>
<dbReference type="InterPro" id="IPR038770">
    <property type="entry name" value="Na+/solute_symporter_sf"/>
</dbReference>
<comment type="caution">
    <text evidence="13">The sequence shown here is derived from an EMBL/GenBank/DDBJ whole genome shotgun (WGS) entry which is preliminary data.</text>
</comment>
<evidence type="ECO:0000259" key="12">
    <source>
        <dbReference type="Pfam" id="PF00999"/>
    </source>
</evidence>
<keyword evidence="3" id="KW-0813">Transport</keyword>
<dbReference type="GO" id="GO:0016020">
    <property type="term" value="C:membrane"/>
    <property type="evidence" value="ECO:0007669"/>
    <property type="project" value="UniProtKB-SubCell"/>
</dbReference>
<feature type="transmembrane region" description="Helical" evidence="11">
    <location>
        <begin position="85"/>
        <end position="102"/>
    </location>
</feature>
<evidence type="ECO:0000256" key="3">
    <source>
        <dbReference type="ARBA" id="ARBA00022448"/>
    </source>
</evidence>
<dbReference type="Pfam" id="PF00999">
    <property type="entry name" value="Na_H_Exchanger"/>
    <property type="match status" value="1"/>
</dbReference>
<evidence type="ECO:0000256" key="5">
    <source>
        <dbReference type="ARBA" id="ARBA00022692"/>
    </source>
</evidence>
<keyword evidence="10" id="KW-0739">Sodium transport</keyword>
<keyword evidence="4" id="KW-0050">Antiport</keyword>
<evidence type="ECO:0000313" key="13">
    <source>
        <dbReference type="EMBL" id="GIM80163.1"/>
    </source>
</evidence>
<dbReference type="PANTHER" id="PTHR43562">
    <property type="entry name" value="NAPA-TYPE SODIUM/HYDROGEN ANTIPORTER"/>
    <property type="match status" value="1"/>
</dbReference>
<evidence type="ECO:0000256" key="1">
    <source>
        <dbReference type="ARBA" id="ARBA00004141"/>
    </source>
</evidence>
<evidence type="ECO:0000256" key="10">
    <source>
        <dbReference type="ARBA" id="ARBA00023201"/>
    </source>
</evidence>
<name>A0A919T005_9ACTN</name>
<keyword evidence="14" id="KW-1185">Reference proteome</keyword>
<dbReference type="EMBL" id="BOQL01000093">
    <property type="protein sequence ID" value="GIM80163.1"/>
    <property type="molecule type" value="Genomic_DNA"/>
</dbReference>
<dbReference type="GO" id="GO:1902600">
    <property type="term" value="P:proton transmembrane transport"/>
    <property type="evidence" value="ECO:0007669"/>
    <property type="project" value="InterPro"/>
</dbReference>
<sequence length="440" mass="46078">MALASALPLPPLGGSALSLLFFQIAVLLGMALLLGRLAVRLSLPPIVGELLAGLIVGPSLFFWIAPSAADWLFPHQPEQWHLLDAVGQVGVVLLVGITGMQLDLRLVRRRAATAVGVSLPGLVIPLGLGIGAGLLLPATLIMQGTERIVFALFLGVAMCVSAIPVIAKTLMDLKLMHRNIGQLILMSGTIDDVLGWLGLSLVTAMATVGLHTAGVLRSVLHLVLFIAIAAGPGRLAVRFILRRTLRSGDSPVTMAAAVAIVLLFSAVTNLLGLEAIFGALVAGMLVASAGPEVIERLASLRGVVTFVLAPVFFAIAGLRMNLTALADHQVLFAGLVLLLIAIVGKFAGAFVGARICRLNRWEALALGAGMNARGVVEVVVAMVGIRLGVLSTAMYTVIVLIAIVTSLMGPPILRAAMARVEIDAEETLRHEQNRMLSADR</sequence>
<protein>
    <recommendedName>
        <fullName evidence="12">Cation/H+ exchanger transmembrane domain-containing protein</fullName>
    </recommendedName>
</protein>
<evidence type="ECO:0000313" key="14">
    <source>
        <dbReference type="Proteomes" id="UP000681340"/>
    </source>
</evidence>
<feature type="transmembrane region" description="Helical" evidence="11">
    <location>
        <begin position="12"/>
        <end position="34"/>
    </location>
</feature>
<evidence type="ECO:0000256" key="11">
    <source>
        <dbReference type="SAM" id="Phobius"/>
    </source>
</evidence>
<dbReference type="PANTHER" id="PTHR43562:SF3">
    <property type="entry name" value="SODIUM ION_PROTON EXCHANGER (EUROFUNG)"/>
    <property type="match status" value="1"/>
</dbReference>
<dbReference type="Gene3D" id="1.20.1530.20">
    <property type="match status" value="1"/>
</dbReference>
<keyword evidence="9 11" id="KW-0472">Membrane</keyword>
<feature type="domain" description="Cation/H+ exchanger transmembrane" evidence="12">
    <location>
        <begin position="31"/>
        <end position="414"/>
    </location>
</feature>